<protein>
    <submittedName>
        <fullName evidence="2">Uncharacterized protein</fullName>
    </submittedName>
</protein>
<dbReference type="AlphaFoldDB" id="A0A7X2BK02"/>
<organism evidence="2 3">
    <name type="scientific">Pseudomonas helleri</name>
    <dbReference type="NCBI Taxonomy" id="1608996"/>
    <lineage>
        <taxon>Bacteria</taxon>
        <taxon>Pseudomonadati</taxon>
        <taxon>Pseudomonadota</taxon>
        <taxon>Gammaproteobacteria</taxon>
        <taxon>Pseudomonadales</taxon>
        <taxon>Pseudomonadaceae</taxon>
        <taxon>Pseudomonas</taxon>
    </lineage>
</organism>
<feature type="transmembrane region" description="Helical" evidence="1">
    <location>
        <begin position="154"/>
        <end position="181"/>
    </location>
</feature>
<keyword evidence="1" id="KW-1133">Transmembrane helix</keyword>
<reference evidence="2 3" key="1">
    <citation type="submission" date="2019-10" db="EMBL/GenBank/DDBJ databases">
        <title>Evaluation of single-gene subtyping targets for Pseudomonas.</title>
        <authorList>
            <person name="Reichler S.J."/>
            <person name="Orsi R.H."/>
            <person name="Wiedmann M."/>
            <person name="Martin N.H."/>
            <person name="Murphy S.I."/>
        </authorList>
    </citation>
    <scope>NUCLEOTIDE SEQUENCE [LARGE SCALE GENOMIC DNA]</scope>
    <source>
        <strain evidence="2 3">FSL R10-3257</strain>
    </source>
</reference>
<dbReference type="EMBL" id="WIWJ01000042">
    <property type="protein sequence ID" value="MQT49005.1"/>
    <property type="molecule type" value="Genomic_DNA"/>
</dbReference>
<name>A0A7X2BK02_9PSED</name>
<evidence type="ECO:0000256" key="1">
    <source>
        <dbReference type="SAM" id="Phobius"/>
    </source>
</evidence>
<comment type="caution">
    <text evidence="2">The sequence shown here is derived from an EMBL/GenBank/DDBJ whole genome shotgun (WGS) entry which is preliminary data.</text>
</comment>
<dbReference type="Proteomes" id="UP000441404">
    <property type="component" value="Unassembled WGS sequence"/>
</dbReference>
<gene>
    <name evidence="2" type="ORF">GHO40_20070</name>
</gene>
<sequence length="258" mass="28456">MKAILRKCKQEDLSYVSGVLENYASLTNDSLRKELLAQAEKSSSARDELIELMDKQIRYFGSSDLAYFARSLFNSDGGVSANEMIADVCEKSKVKIKLGGSVESRLEKLVTAVVEKELLSKTPDELAKAFKDMGIEDIDRDKVMEHLKSNGKMAILPIIFQILGPKVALGIIEVIIISIIAQIVGREAAKVLVKEIVKRNPWLNALGPWMWGLSAAWLAFDVQGPAYRKTVPICLYLGVVGLRDGPETPITDLAETTD</sequence>
<keyword evidence="1" id="KW-0472">Membrane</keyword>
<proteinExistence type="predicted"/>
<evidence type="ECO:0000313" key="3">
    <source>
        <dbReference type="Proteomes" id="UP000441404"/>
    </source>
</evidence>
<accession>A0A7X2BK02</accession>
<dbReference type="RefSeq" id="WP_153429866.1">
    <property type="nucleotide sequence ID" value="NZ_WIWJ01000042.1"/>
</dbReference>
<evidence type="ECO:0000313" key="2">
    <source>
        <dbReference type="EMBL" id="MQT49005.1"/>
    </source>
</evidence>
<keyword evidence="1" id="KW-0812">Transmembrane</keyword>